<proteinExistence type="predicted"/>
<keyword evidence="4" id="KW-1185">Reference proteome</keyword>
<dbReference type="STRING" id="4432.A0A1U8Q5V4"/>
<evidence type="ECO:0000256" key="2">
    <source>
        <dbReference type="SAM" id="Phobius"/>
    </source>
</evidence>
<evidence type="ECO:0000313" key="5">
    <source>
        <dbReference type="RefSeq" id="XP_010263100.1"/>
    </source>
</evidence>
<dbReference type="OMA" id="KDHIVHR"/>
<dbReference type="RefSeq" id="XP_010263109.1">
    <property type="nucleotide sequence ID" value="XM_010264807.2"/>
</dbReference>
<dbReference type="AlphaFoldDB" id="A0A1U8Q5V4"/>
<evidence type="ECO:0000256" key="1">
    <source>
        <dbReference type="SAM" id="MobiDB-lite"/>
    </source>
</evidence>
<dbReference type="eggNOG" id="KOG2624">
    <property type="taxonomic scope" value="Eukaryota"/>
</dbReference>
<keyword evidence="2" id="KW-0472">Membrane</keyword>
<dbReference type="OrthoDB" id="9974421at2759"/>
<keyword evidence="2" id="KW-0812">Transmembrane</keyword>
<dbReference type="GeneID" id="104601460"/>
<feature type="region of interest" description="Disordered" evidence="1">
    <location>
        <begin position="91"/>
        <end position="115"/>
    </location>
</feature>
<accession>A0A1U8Q5V4</accession>
<dbReference type="InterPro" id="IPR006693">
    <property type="entry name" value="AB_hydrolase_lipase"/>
</dbReference>
<reference evidence="5 6" key="1">
    <citation type="submission" date="2025-04" db="UniProtKB">
        <authorList>
            <consortium name="RefSeq"/>
        </authorList>
    </citation>
    <scope>IDENTIFICATION</scope>
</reference>
<feature type="region of interest" description="Disordered" evidence="1">
    <location>
        <begin position="674"/>
        <end position="699"/>
    </location>
</feature>
<keyword evidence="2" id="KW-1133">Transmembrane helix</keyword>
<dbReference type="Gene3D" id="3.40.50.1820">
    <property type="entry name" value="alpha/beta hydrolase"/>
    <property type="match status" value="1"/>
</dbReference>
<evidence type="ECO:0000313" key="4">
    <source>
        <dbReference type="Proteomes" id="UP000189703"/>
    </source>
</evidence>
<evidence type="ECO:0000259" key="3">
    <source>
        <dbReference type="Pfam" id="PF04083"/>
    </source>
</evidence>
<organism evidence="4 7">
    <name type="scientific">Nelumbo nucifera</name>
    <name type="common">Sacred lotus</name>
    <dbReference type="NCBI Taxonomy" id="4432"/>
    <lineage>
        <taxon>Eukaryota</taxon>
        <taxon>Viridiplantae</taxon>
        <taxon>Streptophyta</taxon>
        <taxon>Embryophyta</taxon>
        <taxon>Tracheophyta</taxon>
        <taxon>Spermatophyta</taxon>
        <taxon>Magnoliopsida</taxon>
        <taxon>Proteales</taxon>
        <taxon>Nelumbonaceae</taxon>
        <taxon>Nelumbo</taxon>
    </lineage>
</organism>
<dbReference type="Pfam" id="PF04083">
    <property type="entry name" value="Abhydro_lipase"/>
    <property type="match status" value="1"/>
</dbReference>
<name>A0A1U8Q5V4_NELNU</name>
<dbReference type="GO" id="GO:0006629">
    <property type="term" value="P:lipid metabolic process"/>
    <property type="evidence" value="ECO:0000318"/>
    <property type="project" value="GO_Central"/>
</dbReference>
<dbReference type="PANTHER" id="PTHR11005">
    <property type="entry name" value="LYSOSOMAL ACID LIPASE-RELATED"/>
    <property type="match status" value="1"/>
</dbReference>
<dbReference type="RefSeq" id="XP_010263100.1">
    <property type="nucleotide sequence ID" value="XM_010264798.2"/>
</dbReference>
<dbReference type="InterPro" id="IPR029058">
    <property type="entry name" value="AB_hydrolase_fold"/>
</dbReference>
<feature type="domain" description="Partial AB-hydrolase lipase" evidence="3">
    <location>
        <begin position="290"/>
        <end position="344"/>
    </location>
</feature>
<gene>
    <name evidence="5 6 7" type="primary">LOC104601460</name>
</gene>
<sequence length="699" mass="78963">MQRLVDHGLAVTKESVKTFTYESLNNIVRLINGISALLLVILPGKATILEGIHGWELRPTFRGPRLPRWMENGVSSFNQFIHELSMDSGASSTMDYSSGEEDSDDNMHSISPLSQASRASRTTSFSKYDRRQARWIKRLFSWIFWPVTFLLGLPFHLYRLFRTTSSSTRGHHPSHLHTTKKSNLLKDQIFQRTTDRRRGVVEDLQLAIEISIEAIFDIFHKAAHCLLSPSEAFRILFNWFSTRDSSSEHVISGGLDASVPTATLGENDPTPTERHVTLHQSLNTDARTCQDVITELGYPYEAIRLVTSDGYVLHLERIPRRDSRKVVYLQHGILDSSMGWVSNGVVGSPAFAAFDQGYDVFLGNFRGLVSREHVDKNISSRCYWRYSVNEHGTQDIPAMIEKIHEIKTSELKSSQSSLEEETSKDQPYKLCAICHSLGGAAILMYAITRRIEEKPHRLSRLILLSPAGFHGDSNIVFTILENLFLRLAPILAPLVPGIYIPTKFFRMLLNKLARDFHNYPALGGLVQTLMSYVVGGDSSNWVGVLGLPHYNVYDMPGVSFYVALHLAQMKHAGKFIMYDYGSPAANMRVYGSPEPLDLGEYYGLIDVPVDLVAGRKDKVIESSMVKKHYKLMNNSGVEVSFKEFEYAHLDFTFSHREELLAYVMSQLMLVAPAPKQQSTQKQKATKLKKKDVNGPPNER</sequence>
<evidence type="ECO:0000313" key="6">
    <source>
        <dbReference type="RefSeq" id="XP_010263109.1"/>
    </source>
</evidence>
<dbReference type="SUPFAM" id="SSF53474">
    <property type="entry name" value="alpha/beta-Hydrolases"/>
    <property type="match status" value="1"/>
</dbReference>
<dbReference type="GO" id="GO:0016298">
    <property type="term" value="F:lipase activity"/>
    <property type="evidence" value="ECO:0000318"/>
    <property type="project" value="GO_Central"/>
</dbReference>
<dbReference type="Proteomes" id="UP000189703">
    <property type="component" value="Unplaced"/>
</dbReference>
<dbReference type="KEGG" id="nnu:104601460"/>
<feature type="transmembrane region" description="Helical" evidence="2">
    <location>
        <begin position="139"/>
        <end position="158"/>
    </location>
</feature>
<evidence type="ECO:0000313" key="7">
    <source>
        <dbReference type="RefSeq" id="XP_019054179.1"/>
    </source>
</evidence>
<dbReference type="RefSeq" id="XP_019054179.1">
    <property type="nucleotide sequence ID" value="XM_019198634.1"/>
</dbReference>
<dbReference type="FunFam" id="3.40.50.1820:FF:000091">
    <property type="entry name" value="Gastric triacylglycerol lipase"/>
    <property type="match status" value="1"/>
</dbReference>
<protein>
    <submittedName>
        <fullName evidence="5 6">Uncharacterized protein LOC104601460</fullName>
    </submittedName>
</protein>